<dbReference type="OMA" id="VWLCYGF"/>
<dbReference type="SUPFAM" id="SSF51905">
    <property type="entry name" value="FAD/NAD(P)-binding domain"/>
    <property type="match status" value="1"/>
</dbReference>
<sequence length="712" mass="76710">MAPQPPNYQPLFEPNVSGPSTSATPAVAAPTPNSRHRVIMQWEKESKIKTCKCKICDGRVKKFCHRCRSCGRRICSECSEEEGQSVAIYKEIARDYLQDGCWCGFRSNFNSAFRDRIPQASATKPVVTPAPVESKKRKRKQSIKASADDEPSTGARLELAGPNDSHVEHVPSVQAESSARSHEDDRAPDQDAEGLHISSSRGPANVSRGDAISDDETSQEPAAKKVKIAPLKEVHQSEARQKVLEPIPPPTEEVPAPGHTSAVIPLETVKSSELAAQEMKSVKRASRRPNACDPENIQASDVPRATSSRKKQGKEPEPRNIVIIGAGVIGMFIALELAKGAYASGEKQLITVVDINTRPCSLASGQCAGFLTVRNMPGSWLPLVDAAAPIWGDLIDSEEFRNAVGFRHEVFTPAETGNKRGHPTSWLNDALRKKVVHDEDSLGLLNSISLAMWLKNQCEGYGVVFRFNSHPTKVAQDRAGNITGVKIQSVDADAATAEALKCSHLVLAAGPFTKTLFHQLFPSSPAHLGNRVHTTEWLEIAHPSMVMEQEAGVMIPGPTAEDDAFVGDVGFVVDPSKQALKISCSRKPARASELKQRDALERRHTSAAALSEVADRHLNPAKAVIGDQSKIIAHGLAYVSTGPGRAPVIGRVRPQLLDPTSDSADGGTVWLCYGFGNLGTTVAPGVGAAVAENLYRGHPTIDLGDFAVLHKL</sequence>
<dbReference type="GeneID" id="71980535"/>
<dbReference type="PANTHER" id="PTHR13847:SF289">
    <property type="entry name" value="GLYCINE OXIDASE"/>
    <property type="match status" value="1"/>
</dbReference>
<reference evidence="4" key="2">
    <citation type="journal article" date="2022" name="Microb. Genom.">
        <title>A chromosome-scale genome assembly of the tomato pathogen Cladosporium fulvum reveals a compartmentalized genome architecture and the presence of a dispensable chromosome.</title>
        <authorList>
            <person name="Zaccaron A.Z."/>
            <person name="Chen L.H."/>
            <person name="Samaras A."/>
            <person name="Stergiopoulos I."/>
        </authorList>
    </citation>
    <scope>NUCLEOTIDE SEQUENCE</scope>
    <source>
        <strain evidence="4">Race5_Kim</strain>
    </source>
</reference>
<dbReference type="Gene3D" id="3.50.50.60">
    <property type="entry name" value="FAD/NAD(P)-binding domain"/>
    <property type="match status" value="1"/>
</dbReference>
<dbReference type="InterPro" id="IPR036188">
    <property type="entry name" value="FAD/NAD-bd_sf"/>
</dbReference>
<feature type="compositionally biased region" description="Basic and acidic residues" evidence="2">
    <location>
        <begin position="179"/>
        <end position="189"/>
    </location>
</feature>
<dbReference type="PANTHER" id="PTHR13847">
    <property type="entry name" value="SARCOSINE DEHYDROGENASE-RELATED"/>
    <property type="match status" value="1"/>
</dbReference>
<evidence type="ECO:0000256" key="1">
    <source>
        <dbReference type="ARBA" id="ARBA00023002"/>
    </source>
</evidence>
<dbReference type="InterPro" id="IPR006076">
    <property type="entry name" value="FAD-dep_OxRdtase"/>
</dbReference>
<evidence type="ECO:0000259" key="3">
    <source>
        <dbReference type="Pfam" id="PF01266"/>
    </source>
</evidence>
<dbReference type="EMBL" id="CP090163">
    <property type="protein sequence ID" value="UJO11032.1"/>
    <property type="molecule type" value="Genomic_DNA"/>
</dbReference>
<feature type="compositionally biased region" description="Low complexity" evidence="2">
    <location>
        <begin position="17"/>
        <end position="33"/>
    </location>
</feature>
<dbReference type="AlphaFoldDB" id="A0A9Q8L549"/>
<keyword evidence="1" id="KW-0560">Oxidoreductase</keyword>
<feature type="region of interest" description="Disordered" evidence="2">
    <location>
        <begin position="1"/>
        <end position="33"/>
    </location>
</feature>
<organism evidence="4 5">
    <name type="scientific">Passalora fulva</name>
    <name type="common">Tomato leaf mold</name>
    <name type="synonym">Cladosporium fulvum</name>
    <dbReference type="NCBI Taxonomy" id="5499"/>
    <lineage>
        <taxon>Eukaryota</taxon>
        <taxon>Fungi</taxon>
        <taxon>Dikarya</taxon>
        <taxon>Ascomycota</taxon>
        <taxon>Pezizomycotina</taxon>
        <taxon>Dothideomycetes</taxon>
        <taxon>Dothideomycetidae</taxon>
        <taxon>Mycosphaerellales</taxon>
        <taxon>Mycosphaerellaceae</taxon>
        <taxon>Fulvia</taxon>
    </lineage>
</organism>
<dbReference type="GO" id="GO:0016491">
    <property type="term" value="F:oxidoreductase activity"/>
    <property type="evidence" value="ECO:0007669"/>
    <property type="project" value="UniProtKB-KW"/>
</dbReference>
<dbReference type="Pfam" id="PF01266">
    <property type="entry name" value="DAO"/>
    <property type="match status" value="1"/>
</dbReference>
<feature type="region of interest" description="Disordered" evidence="2">
    <location>
        <begin position="122"/>
        <end position="224"/>
    </location>
</feature>
<proteinExistence type="predicted"/>
<dbReference type="Gene3D" id="3.30.9.10">
    <property type="entry name" value="D-Amino Acid Oxidase, subunit A, domain 2"/>
    <property type="match status" value="1"/>
</dbReference>
<dbReference type="Proteomes" id="UP000756132">
    <property type="component" value="Chromosome 1"/>
</dbReference>
<dbReference type="OrthoDB" id="498204at2759"/>
<evidence type="ECO:0000313" key="4">
    <source>
        <dbReference type="EMBL" id="UJO11032.1"/>
    </source>
</evidence>
<evidence type="ECO:0000256" key="2">
    <source>
        <dbReference type="SAM" id="MobiDB-lite"/>
    </source>
</evidence>
<accession>A0A9Q8L549</accession>
<dbReference type="RefSeq" id="XP_047755398.1">
    <property type="nucleotide sequence ID" value="XM_047899805.1"/>
</dbReference>
<evidence type="ECO:0000313" key="5">
    <source>
        <dbReference type="Proteomes" id="UP000756132"/>
    </source>
</evidence>
<dbReference type="KEGG" id="ffu:CLAFUR5_00657"/>
<name>A0A9Q8L549_PASFU</name>
<keyword evidence="5" id="KW-1185">Reference proteome</keyword>
<feature type="domain" description="FAD dependent oxidoreductase" evidence="3">
    <location>
        <begin position="321"/>
        <end position="692"/>
    </location>
</feature>
<dbReference type="GO" id="GO:0005737">
    <property type="term" value="C:cytoplasm"/>
    <property type="evidence" value="ECO:0007669"/>
    <property type="project" value="TreeGrafter"/>
</dbReference>
<gene>
    <name evidence="4" type="ORF">CLAFUR5_00657</name>
</gene>
<reference evidence="4" key="1">
    <citation type="submission" date="2021-12" db="EMBL/GenBank/DDBJ databases">
        <authorList>
            <person name="Zaccaron A."/>
            <person name="Stergiopoulos I."/>
        </authorList>
    </citation>
    <scope>NUCLEOTIDE SEQUENCE</scope>
    <source>
        <strain evidence="4">Race5_Kim</strain>
    </source>
</reference>
<feature type="region of interest" description="Disordered" evidence="2">
    <location>
        <begin position="278"/>
        <end position="317"/>
    </location>
</feature>
<protein>
    <recommendedName>
        <fullName evidence="3">FAD dependent oxidoreductase domain-containing protein</fullName>
    </recommendedName>
</protein>